<evidence type="ECO:0000256" key="1">
    <source>
        <dbReference type="ARBA" id="ARBA00023125"/>
    </source>
</evidence>
<dbReference type="GO" id="GO:0009295">
    <property type="term" value="C:nucleoid"/>
    <property type="evidence" value="ECO:0007669"/>
    <property type="project" value="TreeGrafter"/>
</dbReference>
<proteinExistence type="predicted"/>
<name>A0A518V1Q2_BRELA</name>
<dbReference type="SUPFAM" id="SSF50249">
    <property type="entry name" value="Nucleic acid-binding proteins"/>
    <property type="match status" value="1"/>
</dbReference>
<dbReference type="Pfam" id="PF00436">
    <property type="entry name" value="SSB"/>
    <property type="match status" value="1"/>
</dbReference>
<dbReference type="PANTHER" id="PTHR10302">
    <property type="entry name" value="SINGLE-STRANDED DNA-BINDING PROTEIN"/>
    <property type="match status" value="1"/>
</dbReference>
<feature type="compositionally biased region" description="Polar residues" evidence="4">
    <location>
        <begin position="108"/>
        <end position="117"/>
    </location>
</feature>
<evidence type="ECO:0000256" key="4">
    <source>
        <dbReference type="SAM" id="MobiDB-lite"/>
    </source>
</evidence>
<geneLocation type="plasmid" evidence="5 6">
    <name>p1821L01</name>
</geneLocation>
<dbReference type="InterPro" id="IPR000424">
    <property type="entry name" value="Primosome_PriB/ssb"/>
</dbReference>
<dbReference type="NCBIfam" id="TIGR00621">
    <property type="entry name" value="ssb"/>
    <property type="match status" value="1"/>
</dbReference>
<dbReference type="GO" id="GO:0006260">
    <property type="term" value="P:DNA replication"/>
    <property type="evidence" value="ECO:0007669"/>
    <property type="project" value="InterPro"/>
</dbReference>
<gene>
    <name evidence="5" type="primary">ssb</name>
    <name evidence="5" type="ORF">EEL30_00070</name>
</gene>
<accession>A0A518V1Q2</accession>
<evidence type="ECO:0000256" key="3">
    <source>
        <dbReference type="RuleBase" id="RU000524"/>
    </source>
</evidence>
<dbReference type="OrthoDB" id="9809878at2"/>
<keyword evidence="5" id="KW-0614">Plasmid</keyword>
<feature type="region of interest" description="Disordered" evidence="4">
    <location>
        <begin position="105"/>
        <end position="158"/>
    </location>
</feature>
<reference evidence="5 6" key="1">
    <citation type="submission" date="2018-11" db="EMBL/GenBank/DDBJ databases">
        <title>Phylogenetic determinants of toxin gene distribution in genomes of Brevibacillus laterosporus.</title>
        <authorList>
            <person name="Glare T.R."/>
            <person name="Durrant A."/>
            <person name="Berry C."/>
            <person name="Palma L."/>
            <person name="Ormskirk M."/>
            <person name="Cox M.O."/>
        </authorList>
    </citation>
    <scope>NUCLEOTIDE SEQUENCE [LARGE SCALE GENOMIC DNA]</scope>
    <source>
        <strain evidence="5 6">1821L</strain>
        <plasmid evidence="5 6">p1821L01</plasmid>
    </source>
</reference>
<evidence type="ECO:0000256" key="2">
    <source>
        <dbReference type="PIRNR" id="PIRNR002070"/>
    </source>
</evidence>
<dbReference type="InterPro" id="IPR012340">
    <property type="entry name" value="NA-bd_OB-fold"/>
</dbReference>
<keyword evidence="6" id="KW-1185">Reference proteome</keyword>
<dbReference type="InterPro" id="IPR011344">
    <property type="entry name" value="ssDNA-bd"/>
</dbReference>
<keyword evidence="1 2" id="KW-0238">DNA-binding</keyword>
<feature type="compositionally biased region" description="Polar residues" evidence="4">
    <location>
        <begin position="146"/>
        <end position="158"/>
    </location>
</feature>
<dbReference type="GO" id="GO:0003697">
    <property type="term" value="F:single-stranded DNA binding"/>
    <property type="evidence" value="ECO:0007669"/>
    <property type="project" value="InterPro"/>
</dbReference>
<organism evidence="5 6">
    <name type="scientific">Brevibacillus laterosporus</name>
    <name type="common">Bacillus laterosporus</name>
    <dbReference type="NCBI Taxonomy" id="1465"/>
    <lineage>
        <taxon>Bacteria</taxon>
        <taxon>Bacillati</taxon>
        <taxon>Bacillota</taxon>
        <taxon>Bacilli</taxon>
        <taxon>Bacillales</taxon>
        <taxon>Paenibacillaceae</taxon>
        <taxon>Brevibacillus</taxon>
    </lineage>
</organism>
<sequence>MNKCMLLGRWTNKLETKNVNGKTVINATLATPKTYVKEGESSADFLNIVIWEKRAEVTALHHGNKGDEVLVEARVQTRSFNKDGVKQYITEFLVEDIHFLRKAKENAQAEQSEQNFPSQMNSGLSSSNNSFNQSSTAPQNPWGFPQSAQSNPFGIPTN</sequence>
<feature type="compositionally biased region" description="Low complexity" evidence="4">
    <location>
        <begin position="118"/>
        <end position="135"/>
    </location>
</feature>
<protein>
    <recommendedName>
        <fullName evidence="2 3">Single-stranded DNA-binding protein</fullName>
    </recommendedName>
</protein>
<dbReference type="Gene3D" id="2.40.50.140">
    <property type="entry name" value="Nucleic acid-binding proteins"/>
    <property type="match status" value="1"/>
</dbReference>
<dbReference type="EMBL" id="CP033461">
    <property type="protein sequence ID" value="QDX90918.1"/>
    <property type="molecule type" value="Genomic_DNA"/>
</dbReference>
<dbReference type="PIRSF" id="PIRSF002070">
    <property type="entry name" value="SSB"/>
    <property type="match status" value="1"/>
</dbReference>
<evidence type="ECO:0000313" key="5">
    <source>
        <dbReference type="EMBL" id="QDX90918.1"/>
    </source>
</evidence>
<dbReference type="PANTHER" id="PTHR10302:SF27">
    <property type="entry name" value="SINGLE-STRANDED DNA-BINDING PROTEIN"/>
    <property type="match status" value="1"/>
</dbReference>
<dbReference type="AlphaFoldDB" id="A0A518V1Q2"/>
<dbReference type="PROSITE" id="PS50935">
    <property type="entry name" value="SSB"/>
    <property type="match status" value="1"/>
</dbReference>
<evidence type="ECO:0000313" key="6">
    <source>
        <dbReference type="Proteomes" id="UP000319432"/>
    </source>
</evidence>
<dbReference type="Proteomes" id="UP000319432">
    <property type="component" value="Plasmid p1821L01"/>
</dbReference>